<proteinExistence type="predicted"/>
<dbReference type="RefSeq" id="WP_091774658.1">
    <property type="nucleotide sequence ID" value="NZ_CAESCL010000008.1"/>
</dbReference>
<dbReference type="STRING" id="571933.SAMN05216362_13212"/>
<organism evidence="1 2">
    <name type="scientific">Piscibacillus halophilus</name>
    <dbReference type="NCBI Taxonomy" id="571933"/>
    <lineage>
        <taxon>Bacteria</taxon>
        <taxon>Bacillati</taxon>
        <taxon>Bacillota</taxon>
        <taxon>Bacilli</taxon>
        <taxon>Bacillales</taxon>
        <taxon>Bacillaceae</taxon>
        <taxon>Piscibacillus</taxon>
    </lineage>
</organism>
<sequence length="81" mass="9615">MSSKQYVAVTYDVCKVENLFEDMNHYQLEPSINMDEQVNQYAKQDIAPVVRVYEKRNANQTSNLYKEYHFKEYDCSCSSEI</sequence>
<evidence type="ECO:0000313" key="2">
    <source>
        <dbReference type="Proteomes" id="UP000199427"/>
    </source>
</evidence>
<dbReference type="OrthoDB" id="2720707at2"/>
<dbReference type="AlphaFoldDB" id="A0A1H9JNL6"/>
<protein>
    <submittedName>
        <fullName evidence="1">Uncharacterized protein</fullName>
    </submittedName>
</protein>
<evidence type="ECO:0000313" key="1">
    <source>
        <dbReference type="EMBL" id="SEQ88406.1"/>
    </source>
</evidence>
<keyword evidence="2" id="KW-1185">Reference proteome</keyword>
<accession>A0A1H9JNL6</accession>
<dbReference type="EMBL" id="FOES01000032">
    <property type="protein sequence ID" value="SEQ88406.1"/>
    <property type="molecule type" value="Genomic_DNA"/>
</dbReference>
<gene>
    <name evidence="1" type="ORF">SAMN05216362_13212</name>
</gene>
<reference evidence="1 2" key="1">
    <citation type="submission" date="2016-10" db="EMBL/GenBank/DDBJ databases">
        <authorList>
            <person name="de Groot N.N."/>
        </authorList>
    </citation>
    <scope>NUCLEOTIDE SEQUENCE [LARGE SCALE GENOMIC DNA]</scope>
    <source>
        <strain evidence="1 2">DSM 21633</strain>
    </source>
</reference>
<dbReference type="Proteomes" id="UP000199427">
    <property type="component" value="Unassembled WGS sequence"/>
</dbReference>
<name>A0A1H9JNL6_9BACI</name>